<dbReference type="Gene3D" id="1.10.8.20">
    <property type="entry name" value="N-terminal domain of phosphatidylinositol transfer protein sec14p"/>
    <property type="match status" value="1"/>
</dbReference>
<dbReference type="EMBL" id="CAXIEN010000565">
    <property type="protein sequence ID" value="CAL1300591.1"/>
    <property type="molecule type" value="Genomic_DNA"/>
</dbReference>
<evidence type="ECO:0000313" key="3">
    <source>
        <dbReference type="EMBL" id="CAL1300592.1"/>
    </source>
</evidence>
<dbReference type="InterPro" id="IPR036273">
    <property type="entry name" value="CRAL/TRIO_N_dom_sf"/>
</dbReference>
<evidence type="ECO:0000259" key="2">
    <source>
        <dbReference type="PROSITE" id="PS50191"/>
    </source>
</evidence>
<dbReference type="CDD" id="cd00170">
    <property type="entry name" value="SEC14"/>
    <property type="match status" value="1"/>
</dbReference>
<evidence type="ECO:0000256" key="1">
    <source>
        <dbReference type="SAM" id="MobiDB-lite"/>
    </source>
</evidence>
<dbReference type="PROSITE" id="PS50191">
    <property type="entry name" value="CRAL_TRIO"/>
    <property type="match status" value="1"/>
</dbReference>
<keyword evidence="4" id="KW-1185">Reference proteome</keyword>
<dbReference type="PANTHER" id="PTHR10174">
    <property type="entry name" value="ALPHA-TOCOPHEROL TRANSFER PROTEIN-RELATED"/>
    <property type="match status" value="1"/>
</dbReference>
<dbReference type="AlphaFoldDB" id="A0AAV2BWM1"/>
<feature type="domain" description="CRAL-TRIO" evidence="2">
    <location>
        <begin position="161"/>
        <end position="326"/>
    </location>
</feature>
<name>A0AAV2BWM1_9ARAC</name>
<dbReference type="Pfam" id="PF00650">
    <property type="entry name" value="CRAL_TRIO"/>
    <property type="match status" value="1"/>
</dbReference>
<sequence>MVHSEDMSVEMAEDGSRSKIFTEKETSKLAKADKKKDKSKKSSSKAPETATNGSAIPSKELQLQPIQPPKGFLPFSHNVVTPEIEKYAAEKLNETEETRAKALEEFKELVYGDPDLHIEGDEKLALIWLRSKKFDAKKAFDFLKLGLHYVESYRYLLERRDPEIIRKVNSLGMFGFLQYRDPDGRAIMYARADKWDSSEIPAWDAIFSGMMAVQDAGHNPVNQIVGFVVILDLKDLKIQQVLAMSRWMIFGTVLLQRACPCFLKAFHVINIPPFYKIGWKLVKPLLSEKIRKRFIFHKSTDLSTLYEHIPKDILPPELGGGVPFTNEHWSKNIDKIEENYYYYLSNNFMKSRRKNKTASRS</sequence>
<dbReference type="EMBL" id="CAXIEN010000565">
    <property type="protein sequence ID" value="CAL1300592.1"/>
    <property type="molecule type" value="Genomic_DNA"/>
</dbReference>
<dbReference type="Proteomes" id="UP001497382">
    <property type="component" value="Unassembled WGS sequence"/>
</dbReference>
<evidence type="ECO:0000313" key="4">
    <source>
        <dbReference type="Proteomes" id="UP001497382"/>
    </source>
</evidence>
<accession>A0AAV2BWM1</accession>
<dbReference type="SMART" id="SM00516">
    <property type="entry name" value="SEC14"/>
    <property type="match status" value="1"/>
</dbReference>
<reference evidence="3 4" key="1">
    <citation type="submission" date="2024-04" db="EMBL/GenBank/DDBJ databases">
        <authorList>
            <person name="Rising A."/>
            <person name="Reimegard J."/>
            <person name="Sonavane S."/>
            <person name="Akerstrom W."/>
            <person name="Nylinder S."/>
            <person name="Hedman E."/>
            <person name="Kallberg Y."/>
        </authorList>
    </citation>
    <scope>NUCLEOTIDE SEQUENCE [LARGE SCALE GENOMIC DNA]</scope>
</reference>
<dbReference type="SUPFAM" id="SSF52087">
    <property type="entry name" value="CRAL/TRIO domain"/>
    <property type="match status" value="1"/>
</dbReference>
<dbReference type="InterPro" id="IPR001251">
    <property type="entry name" value="CRAL-TRIO_dom"/>
</dbReference>
<dbReference type="SUPFAM" id="SSF46938">
    <property type="entry name" value="CRAL/TRIO N-terminal domain"/>
    <property type="match status" value="1"/>
</dbReference>
<dbReference type="GO" id="GO:0016020">
    <property type="term" value="C:membrane"/>
    <property type="evidence" value="ECO:0007669"/>
    <property type="project" value="TreeGrafter"/>
</dbReference>
<feature type="compositionally biased region" description="Basic and acidic residues" evidence="1">
    <location>
        <begin position="14"/>
        <end position="36"/>
    </location>
</feature>
<dbReference type="GO" id="GO:1902936">
    <property type="term" value="F:phosphatidylinositol bisphosphate binding"/>
    <property type="evidence" value="ECO:0007669"/>
    <property type="project" value="TreeGrafter"/>
</dbReference>
<dbReference type="Gene3D" id="3.40.525.10">
    <property type="entry name" value="CRAL-TRIO lipid binding domain"/>
    <property type="match status" value="1"/>
</dbReference>
<dbReference type="InterPro" id="IPR036865">
    <property type="entry name" value="CRAL-TRIO_dom_sf"/>
</dbReference>
<gene>
    <name evidence="3" type="ORF">LARSCL_LOCUS22020</name>
</gene>
<protein>
    <recommendedName>
        <fullName evidence="2">CRAL-TRIO domain-containing protein</fullName>
    </recommendedName>
</protein>
<comment type="caution">
    <text evidence="3">The sequence shown here is derived from an EMBL/GenBank/DDBJ whole genome shotgun (WGS) entry which is preliminary data.</text>
</comment>
<organism evidence="3 4">
    <name type="scientific">Larinioides sclopetarius</name>
    <dbReference type="NCBI Taxonomy" id="280406"/>
    <lineage>
        <taxon>Eukaryota</taxon>
        <taxon>Metazoa</taxon>
        <taxon>Ecdysozoa</taxon>
        <taxon>Arthropoda</taxon>
        <taxon>Chelicerata</taxon>
        <taxon>Arachnida</taxon>
        <taxon>Araneae</taxon>
        <taxon>Araneomorphae</taxon>
        <taxon>Entelegynae</taxon>
        <taxon>Araneoidea</taxon>
        <taxon>Araneidae</taxon>
        <taxon>Larinioides</taxon>
    </lineage>
</organism>
<dbReference type="PANTHER" id="PTHR10174:SF208">
    <property type="entry name" value="CRAL-TRIO DOMAIN-CONTAINING PROTEIN DDB_G0278031"/>
    <property type="match status" value="1"/>
</dbReference>
<feature type="region of interest" description="Disordered" evidence="1">
    <location>
        <begin position="1"/>
        <end position="60"/>
    </location>
</feature>
<dbReference type="PRINTS" id="PR00180">
    <property type="entry name" value="CRETINALDHBP"/>
</dbReference>
<proteinExistence type="predicted"/>